<reference evidence="1 2" key="1">
    <citation type="submission" date="2015-07" db="EMBL/GenBank/DDBJ databases">
        <title>ATOL: Assembling a taxonomically balanced genome-scale reconstruction of the evolutionary history of the Enterobacteriaceae.</title>
        <authorList>
            <person name="Plunkett G.III."/>
            <person name="Neeno-Eckwall E.C."/>
            <person name="Glasner J.D."/>
            <person name="Perna N.T."/>
        </authorList>
    </citation>
    <scope>NUCLEOTIDE SEQUENCE [LARGE SCALE GENOMIC DNA]</scope>
    <source>
        <strain evidence="1 2">ATCC 35017</strain>
    </source>
</reference>
<gene>
    <name evidence="1" type="ORF">M992_1681</name>
</gene>
<dbReference type="Pfam" id="PF03245">
    <property type="entry name" value="Phage_lysis"/>
    <property type="match status" value="1"/>
</dbReference>
<keyword evidence="1" id="KW-0378">Hydrolase</keyword>
<protein>
    <submittedName>
        <fullName evidence="1">Endopeptidase</fullName>
        <ecNumber evidence="1">3.4.-.-</ecNumber>
    </submittedName>
</protein>
<comment type="caution">
    <text evidence="1">The sequence shown here is derived from an EMBL/GenBank/DDBJ whole genome shotgun (WGS) entry which is preliminary data.</text>
</comment>
<dbReference type="Proteomes" id="UP000053226">
    <property type="component" value="Unassembled WGS sequence"/>
</dbReference>
<keyword evidence="2" id="KW-1185">Reference proteome</keyword>
<proteinExistence type="predicted"/>
<evidence type="ECO:0000313" key="1">
    <source>
        <dbReference type="EMBL" id="KPD02528.1"/>
    </source>
</evidence>
<dbReference type="GO" id="GO:0044659">
    <property type="term" value="P:viral release from host cell by cytolysis"/>
    <property type="evidence" value="ECO:0007669"/>
    <property type="project" value="InterPro"/>
</dbReference>
<dbReference type="EMBL" id="LGAA01000018">
    <property type="protein sequence ID" value="KPD02528.1"/>
    <property type="molecule type" value="Genomic_DNA"/>
</dbReference>
<dbReference type="EC" id="3.4.-.-" evidence="1"/>
<accession>A0A0N0Z8A6</accession>
<evidence type="ECO:0000313" key="2">
    <source>
        <dbReference type="Proteomes" id="UP000053226"/>
    </source>
</evidence>
<sequence>MHSGIIGGDVKWKITALTLVDVIILEGLLNWQVSENQKLLDENTELKKEKKSLYDALSEQIAITADYEKRINSLHELDTKHTQELTNAKTEIDQLRIAAERNSERIYIKASCLKSEANSTASLDDGTTARPTDSAIRNYWLLRQRIAETEQMIRGLKYSVIHIRNAKKAYLMLELHKQLPLPVCHRIIE</sequence>
<organism evidence="1 2">
    <name type="scientific">Moellerella wisconsensis ATCC 35017</name>
    <dbReference type="NCBI Taxonomy" id="1354267"/>
    <lineage>
        <taxon>Bacteria</taxon>
        <taxon>Pseudomonadati</taxon>
        <taxon>Pseudomonadota</taxon>
        <taxon>Gammaproteobacteria</taxon>
        <taxon>Enterobacterales</taxon>
        <taxon>Morganellaceae</taxon>
        <taxon>Moellerella</taxon>
    </lineage>
</organism>
<dbReference type="AlphaFoldDB" id="A0A0N0Z8A6"/>
<dbReference type="GO" id="GO:0016787">
    <property type="term" value="F:hydrolase activity"/>
    <property type="evidence" value="ECO:0007669"/>
    <property type="project" value="UniProtKB-KW"/>
</dbReference>
<name>A0A0N0Z8A6_9GAMM</name>
<dbReference type="InterPro" id="IPR004929">
    <property type="entry name" value="I-spanin"/>
</dbReference>